<organism evidence="2 3">
    <name type="scientific">Streptomyces rubrogriseus</name>
    <dbReference type="NCBI Taxonomy" id="194673"/>
    <lineage>
        <taxon>Bacteria</taxon>
        <taxon>Bacillati</taxon>
        <taxon>Actinomycetota</taxon>
        <taxon>Actinomycetes</taxon>
        <taxon>Kitasatosporales</taxon>
        <taxon>Streptomycetaceae</taxon>
        <taxon>Streptomyces</taxon>
        <taxon>Streptomyces violaceoruber group</taxon>
    </lineage>
</organism>
<dbReference type="AlphaFoldDB" id="A0A6G3T9M9"/>
<gene>
    <name evidence="2" type="ORF">G3I66_08890</name>
</gene>
<comment type="caution">
    <text evidence="2">The sequence shown here is derived from an EMBL/GenBank/DDBJ whole genome shotgun (WGS) entry which is preliminary data.</text>
</comment>
<protein>
    <submittedName>
        <fullName evidence="2">Uncharacterized protein</fullName>
    </submittedName>
</protein>
<feature type="region of interest" description="Disordered" evidence="1">
    <location>
        <begin position="1"/>
        <end position="38"/>
    </location>
</feature>
<proteinExistence type="predicted"/>
<dbReference type="RefSeq" id="WP_164272473.1">
    <property type="nucleotide sequence ID" value="NZ_JAAGMQ010000249.1"/>
</dbReference>
<evidence type="ECO:0000313" key="2">
    <source>
        <dbReference type="EMBL" id="NEC33293.1"/>
    </source>
</evidence>
<dbReference type="Proteomes" id="UP000475666">
    <property type="component" value="Unassembled WGS sequence"/>
</dbReference>
<feature type="compositionally biased region" description="Basic and acidic residues" evidence="1">
    <location>
        <begin position="10"/>
        <end position="28"/>
    </location>
</feature>
<dbReference type="EMBL" id="JAAGMQ010000249">
    <property type="protein sequence ID" value="NEC33293.1"/>
    <property type="molecule type" value="Genomic_DNA"/>
</dbReference>
<name>A0A6G3T9M9_9ACTN</name>
<evidence type="ECO:0000313" key="3">
    <source>
        <dbReference type="Proteomes" id="UP000475666"/>
    </source>
</evidence>
<feature type="region of interest" description="Disordered" evidence="1">
    <location>
        <begin position="83"/>
        <end position="155"/>
    </location>
</feature>
<feature type="non-terminal residue" evidence="2">
    <location>
        <position position="255"/>
    </location>
</feature>
<sequence>AGRPSAYPDEVLRAAADGRRPPEADGEHLAPPARARYDLHTSPETLAVRGSGLWQGDGHAIAVDGRTVRARLVVTGVEFGPERQQKARVYSQDDEEHESAQERFRGLHRGGGPEAGGGSDDVALLNRNPYERGTGGEDRLASGAAGTDEHNRESVTPYRHVTLDVDVHLRGPRGTLVVSVPRGVTGMIRLKDGRLVGDLDRLLEPLSAAPTGAGAAVPAATDAAAVSGAVVDAVATEAAADGAIALSGAATVTDA</sequence>
<feature type="compositionally biased region" description="Gly residues" evidence="1">
    <location>
        <begin position="109"/>
        <end position="119"/>
    </location>
</feature>
<accession>A0A6G3T9M9</accession>
<feature type="non-terminal residue" evidence="2">
    <location>
        <position position="1"/>
    </location>
</feature>
<reference evidence="2 3" key="1">
    <citation type="submission" date="2020-01" db="EMBL/GenBank/DDBJ databases">
        <title>Insect and environment-associated Actinomycetes.</title>
        <authorList>
            <person name="Currrie C."/>
            <person name="Chevrette M."/>
            <person name="Carlson C."/>
            <person name="Stubbendieck R."/>
            <person name="Wendt-Pienkowski E."/>
        </authorList>
    </citation>
    <scope>NUCLEOTIDE SEQUENCE [LARGE SCALE GENOMIC DNA]</scope>
    <source>
        <strain evidence="2 3">SID7739</strain>
    </source>
</reference>
<evidence type="ECO:0000256" key="1">
    <source>
        <dbReference type="SAM" id="MobiDB-lite"/>
    </source>
</evidence>